<feature type="compositionally biased region" description="Basic and acidic residues" evidence="2">
    <location>
        <begin position="579"/>
        <end position="589"/>
    </location>
</feature>
<dbReference type="AlphaFoldDB" id="A0A8H4C6A2"/>
<name>A0A8H4C6A2_COLGL</name>
<feature type="compositionally biased region" description="Polar residues" evidence="2">
    <location>
        <begin position="363"/>
        <end position="384"/>
    </location>
</feature>
<feature type="region of interest" description="Disordered" evidence="2">
    <location>
        <begin position="579"/>
        <end position="643"/>
    </location>
</feature>
<evidence type="ECO:0000256" key="2">
    <source>
        <dbReference type="SAM" id="MobiDB-lite"/>
    </source>
</evidence>
<evidence type="ECO:0000313" key="4">
    <source>
        <dbReference type="Proteomes" id="UP000613401"/>
    </source>
</evidence>
<feature type="compositionally biased region" description="Low complexity" evidence="2">
    <location>
        <begin position="484"/>
        <end position="499"/>
    </location>
</feature>
<organism evidence="3 4">
    <name type="scientific">Colletotrichum gloeosporioides</name>
    <name type="common">Anthracnose fungus</name>
    <name type="synonym">Glomerella cingulata</name>
    <dbReference type="NCBI Taxonomy" id="474922"/>
    <lineage>
        <taxon>Eukaryota</taxon>
        <taxon>Fungi</taxon>
        <taxon>Dikarya</taxon>
        <taxon>Ascomycota</taxon>
        <taxon>Pezizomycotina</taxon>
        <taxon>Sordariomycetes</taxon>
        <taxon>Hypocreomycetidae</taxon>
        <taxon>Glomerellales</taxon>
        <taxon>Glomerellaceae</taxon>
        <taxon>Colletotrichum</taxon>
        <taxon>Colletotrichum gloeosporioides species complex</taxon>
    </lineage>
</organism>
<comment type="caution">
    <text evidence="3">The sequence shown here is derived from an EMBL/GenBank/DDBJ whole genome shotgun (WGS) entry which is preliminary data.</text>
</comment>
<feature type="compositionally biased region" description="Basic and acidic residues" evidence="2">
    <location>
        <begin position="619"/>
        <end position="635"/>
    </location>
</feature>
<keyword evidence="1" id="KW-0175">Coiled coil</keyword>
<dbReference type="Proteomes" id="UP000613401">
    <property type="component" value="Unassembled WGS sequence"/>
</dbReference>
<protein>
    <submittedName>
        <fullName evidence="3">Uncharacterized protein</fullName>
    </submittedName>
</protein>
<dbReference type="GeneID" id="69015097"/>
<feature type="compositionally biased region" description="Polar residues" evidence="2">
    <location>
        <begin position="393"/>
        <end position="414"/>
    </location>
</feature>
<accession>A0A8H4C6A2</accession>
<proteinExistence type="predicted"/>
<feature type="compositionally biased region" description="Basic residues" evidence="2">
    <location>
        <begin position="429"/>
        <end position="440"/>
    </location>
</feature>
<dbReference type="RefSeq" id="XP_045257063.1">
    <property type="nucleotide sequence ID" value="XM_045407930.1"/>
</dbReference>
<gene>
    <name evidence="3" type="ORF">GCG54_00007956</name>
</gene>
<dbReference type="EMBL" id="WVTB01000104">
    <property type="protein sequence ID" value="KAF3797903.1"/>
    <property type="molecule type" value="Genomic_DNA"/>
</dbReference>
<evidence type="ECO:0000313" key="3">
    <source>
        <dbReference type="EMBL" id="KAF3797903.1"/>
    </source>
</evidence>
<reference evidence="3" key="1">
    <citation type="journal article" date="2020" name="Phytopathology">
        <title>Genome sequence and comparative analysis of Colletotrichum gloeosporioides isolated from Liriodendron leaves.</title>
        <authorList>
            <person name="Fu F.F."/>
            <person name="Hao Z."/>
            <person name="Wang P."/>
            <person name="Lu Y."/>
            <person name="Xue L.J."/>
            <person name="Wei G."/>
            <person name="Tian Y."/>
            <person name="Baishi H."/>
            <person name="Xu H."/>
            <person name="Shi J."/>
            <person name="Cheng T."/>
            <person name="Wang G."/>
            <person name="Yi Y."/>
            <person name="Chen J."/>
        </authorList>
    </citation>
    <scope>NUCLEOTIDE SEQUENCE</scope>
    <source>
        <strain evidence="3">Lc1</strain>
    </source>
</reference>
<sequence>MPTISPSRPTPLIQKSRLISSIAELEETVKETQAAADLIETEIAYKDAEIDGLKRDRISRSGSTKRFDDAIIQIRVKIQQLCDKFDEKIDALAALRDRLQKKKAKLAAIAPVESTEAPDPKDDEEAAALLEITSTPWEQVFVTSDDGKTFVRPAMLRGVPSTPITEDGPYWVPTWTKFVDAMDADRLQRQYEDDIDERHERMLRGPLTDEEKEDFDKRDRRYYRLANELRVVKRWFCPGKTMHPNQMMAKEHMPAEGICQSHNLYQICNVLNRLQALHVRGELAMEPLYFLLWRMSVIFERGPHTGAKSFCRSIVEEGHHSLDPVMRQAIIRGAQHTNDYNFYGRKLDRTGDQLFSRTSHVLLSTSTGEQHGAGTTSEPSTATPSGLLGPLLTSASETYASQTPGTPSPRSRQTPTKKRVQTATPEQGRRKRLKSSKTIRQRTPEDEVIVVDDFTPPKQMRRLEFIIPLRPRSSVETLDFTDNSAEASSSTRAAVSTTAKIPSTSEASERTSQRQGQTRTGLVRLSRPANVEKHIEAAQDVIMEAMTEGEEMQNQWLHTGTSGSQHMSLDNLNSDGYSRELAEEEHHSGNQEPGMPSDSREDEAMSSSGVTDQEEEEGLLPRDEEVQFLAEHPRMDVGPSPFPRTGKKVSHGFIFPWLPCTEREAMVTYY</sequence>
<evidence type="ECO:0000256" key="1">
    <source>
        <dbReference type="SAM" id="Coils"/>
    </source>
</evidence>
<reference evidence="3" key="2">
    <citation type="submission" date="2020-03" db="EMBL/GenBank/DDBJ databases">
        <authorList>
            <person name="Fu F.-F."/>
            <person name="Chen J."/>
        </authorList>
    </citation>
    <scope>NUCLEOTIDE SEQUENCE</scope>
    <source>
        <strain evidence="3">Lc1</strain>
    </source>
</reference>
<keyword evidence="4" id="KW-1185">Reference proteome</keyword>
<feature type="region of interest" description="Disordered" evidence="2">
    <location>
        <begin position="482"/>
        <end position="527"/>
    </location>
</feature>
<feature type="coiled-coil region" evidence="1">
    <location>
        <begin position="15"/>
        <end position="42"/>
    </location>
</feature>
<feature type="region of interest" description="Disordered" evidence="2">
    <location>
        <begin position="363"/>
        <end position="444"/>
    </location>
</feature>